<dbReference type="EMBL" id="BAABHF010000035">
    <property type="protein sequence ID" value="GAA4504213.1"/>
    <property type="molecule type" value="Genomic_DNA"/>
</dbReference>
<dbReference type="InterPro" id="IPR051604">
    <property type="entry name" value="Ergot_Alk_Oxidoreductase"/>
</dbReference>
<proteinExistence type="predicted"/>
<dbReference type="PANTHER" id="PTHR43162:SF1">
    <property type="entry name" value="PRESTALK A DIFFERENTIATION PROTEIN A"/>
    <property type="match status" value="1"/>
</dbReference>
<accession>A0ABP8QIY3</accession>
<dbReference type="RefSeq" id="WP_345469174.1">
    <property type="nucleotide sequence ID" value="NZ_BAABHF010000035.1"/>
</dbReference>
<dbReference type="Gene3D" id="3.40.50.720">
    <property type="entry name" value="NAD(P)-binding Rossmann-like Domain"/>
    <property type="match status" value="1"/>
</dbReference>
<dbReference type="Pfam" id="PF13460">
    <property type="entry name" value="NAD_binding_10"/>
    <property type="match status" value="1"/>
</dbReference>
<name>A0ABP8QIY3_9ACTN</name>
<feature type="domain" description="NAD(P)-binding" evidence="1">
    <location>
        <begin position="7"/>
        <end position="180"/>
    </location>
</feature>
<evidence type="ECO:0000259" key="1">
    <source>
        <dbReference type="Pfam" id="PF13460"/>
    </source>
</evidence>
<protein>
    <submittedName>
        <fullName evidence="2">NAD(P)H-binding protein</fullName>
    </submittedName>
</protein>
<organism evidence="2 3">
    <name type="scientific">Actinoallomurus oryzae</name>
    <dbReference type="NCBI Taxonomy" id="502180"/>
    <lineage>
        <taxon>Bacteria</taxon>
        <taxon>Bacillati</taxon>
        <taxon>Actinomycetota</taxon>
        <taxon>Actinomycetes</taxon>
        <taxon>Streptosporangiales</taxon>
        <taxon>Thermomonosporaceae</taxon>
        <taxon>Actinoallomurus</taxon>
    </lineage>
</organism>
<dbReference type="PANTHER" id="PTHR43162">
    <property type="match status" value="1"/>
</dbReference>
<evidence type="ECO:0000313" key="2">
    <source>
        <dbReference type="EMBL" id="GAA4504213.1"/>
    </source>
</evidence>
<gene>
    <name evidence="2" type="ORF">GCM10023191_058150</name>
</gene>
<dbReference type="InterPro" id="IPR016040">
    <property type="entry name" value="NAD(P)-bd_dom"/>
</dbReference>
<reference evidence="3" key="1">
    <citation type="journal article" date="2019" name="Int. J. Syst. Evol. Microbiol.">
        <title>The Global Catalogue of Microorganisms (GCM) 10K type strain sequencing project: providing services to taxonomists for standard genome sequencing and annotation.</title>
        <authorList>
            <consortium name="The Broad Institute Genomics Platform"/>
            <consortium name="The Broad Institute Genome Sequencing Center for Infectious Disease"/>
            <person name="Wu L."/>
            <person name="Ma J."/>
        </authorList>
    </citation>
    <scope>NUCLEOTIDE SEQUENCE [LARGE SCALE GENOMIC DNA]</scope>
    <source>
        <strain evidence="3">JCM 17933</strain>
    </source>
</reference>
<keyword evidence="3" id="KW-1185">Reference proteome</keyword>
<dbReference type="InterPro" id="IPR036291">
    <property type="entry name" value="NAD(P)-bd_dom_sf"/>
</dbReference>
<comment type="caution">
    <text evidence="2">The sequence shown here is derived from an EMBL/GenBank/DDBJ whole genome shotgun (WGS) entry which is preliminary data.</text>
</comment>
<sequence length="311" mass="33372">MVTVVFGARGNVGRHVADGLLAAGERVRATSRTPEAAGLSPRLEVVAADLERPETLPAALEGAEKAFLYAKPDGARGFVEAARTAGVRHLVLLSSAAVVAGDAERNPIARQHRAVEVAIERSGIDWTFIRPGMFATNTLWWWRTPIRTENVVRTPYPDAQTAPVHEKDMAALAVAALTRPGHGRQAYTVYGPDSLTLRRQVEHIGEAIGRPIRLDVVSVEEARAELGRTIPPIGVETFLRQWAARDGTPAEVSAIVEEVTGRPGRTYAQWAADHAGDFRRPASSGAALGELGVRRADVLAGQRGEVGGRGR</sequence>
<dbReference type="SUPFAM" id="SSF51735">
    <property type="entry name" value="NAD(P)-binding Rossmann-fold domains"/>
    <property type="match status" value="1"/>
</dbReference>
<evidence type="ECO:0000313" key="3">
    <source>
        <dbReference type="Proteomes" id="UP001500503"/>
    </source>
</evidence>
<dbReference type="Proteomes" id="UP001500503">
    <property type="component" value="Unassembled WGS sequence"/>
</dbReference>